<organism evidence="26 27">
    <name type="scientific">Daucus carota subsp. sativus</name>
    <name type="common">Carrot</name>
    <dbReference type="NCBI Taxonomy" id="79200"/>
    <lineage>
        <taxon>Eukaryota</taxon>
        <taxon>Viridiplantae</taxon>
        <taxon>Streptophyta</taxon>
        <taxon>Embryophyta</taxon>
        <taxon>Tracheophyta</taxon>
        <taxon>Spermatophyta</taxon>
        <taxon>Magnoliopsida</taxon>
        <taxon>eudicotyledons</taxon>
        <taxon>Gunneridae</taxon>
        <taxon>Pentapetalae</taxon>
        <taxon>asterids</taxon>
        <taxon>campanulids</taxon>
        <taxon>Apiales</taxon>
        <taxon>Apiaceae</taxon>
        <taxon>Apioideae</taxon>
        <taxon>Scandiceae</taxon>
        <taxon>Daucinae</taxon>
        <taxon>Daucus</taxon>
        <taxon>Daucus sect. Daucus</taxon>
    </lineage>
</organism>
<evidence type="ECO:0000313" key="27">
    <source>
        <dbReference type="Proteomes" id="UP000077755"/>
    </source>
</evidence>
<dbReference type="InterPro" id="IPR032675">
    <property type="entry name" value="LRR_dom_sf"/>
</dbReference>
<dbReference type="PANTHER" id="PTHR27008">
    <property type="entry name" value="OS04G0122200 PROTEIN"/>
    <property type="match status" value="1"/>
</dbReference>
<dbReference type="EMBL" id="CP093343">
    <property type="protein sequence ID" value="WOG85397.1"/>
    <property type="molecule type" value="Genomic_DNA"/>
</dbReference>
<dbReference type="Pfam" id="PF07714">
    <property type="entry name" value="PK_Tyr_Ser-Thr"/>
    <property type="match status" value="1"/>
</dbReference>
<dbReference type="GO" id="GO:0005524">
    <property type="term" value="F:ATP binding"/>
    <property type="evidence" value="ECO:0007669"/>
    <property type="project" value="UniProtKB-UniRule"/>
</dbReference>
<keyword evidence="13" id="KW-0418">Kinase</keyword>
<dbReference type="InterPro" id="IPR051809">
    <property type="entry name" value="Plant_receptor-like_S/T_kinase"/>
</dbReference>
<dbReference type="Pfam" id="PF00560">
    <property type="entry name" value="LRR_1"/>
    <property type="match status" value="6"/>
</dbReference>
<evidence type="ECO:0000259" key="24">
    <source>
        <dbReference type="Pfam" id="PF07714"/>
    </source>
</evidence>
<feature type="binding site" evidence="21">
    <location>
        <position position="710"/>
    </location>
    <ligand>
        <name>ATP</name>
        <dbReference type="ChEBI" id="CHEBI:30616"/>
    </ligand>
</feature>
<evidence type="ECO:0000313" key="26">
    <source>
        <dbReference type="EMBL" id="WOG85397.1"/>
    </source>
</evidence>
<dbReference type="InterPro" id="IPR017441">
    <property type="entry name" value="Protein_kinase_ATP_BS"/>
</dbReference>
<dbReference type="InterPro" id="IPR001611">
    <property type="entry name" value="Leu-rich_rpt"/>
</dbReference>
<evidence type="ECO:0000256" key="14">
    <source>
        <dbReference type="ARBA" id="ARBA00022840"/>
    </source>
</evidence>
<dbReference type="Pfam" id="PF13855">
    <property type="entry name" value="LRR_8"/>
    <property type="match status" value="1"/>
</dbReference>
<evidence type="ECO:0000256" key="17">
    <source>
        <dbReference type="ARBA" id="ARBA00023170"/>
    </source>
</evidence>
<keyword evidence="16 22" id="KW-0472">Membrane</keyword>
<evidence type="ECO:0000256" key="21">
    <source>
        <dbReference type="PROSITE-ProRule" id="PRU10141"/>
    </source>
</evidence>
<evidence type="ECO:0000259" key="25">
    <source>
        <dbReference type="Pfam" id="PF08263"/>
    </source>
</evidence>
<dbReference type="FunFam" id="3.80.10.10:FF:000095">
    <property type="entry name" value="LRR receptor-like serine/threonine-protein kinase GSO1"/>
    <property type="match status" value="1"/>
</dbReference>
<evidence type="ECO:0000256" key="12">
    <source>
        <dbReference type="ARBA" id="ARBA00022741"/>
    </source>
</evidence>
<evidence type="ECO:0000256" key="2">
    <source>
        <dbReference type="ARBA" id="ARBA00004479"/>
    </source>
</evidence>
<keyword evidence="11" id="KW-0677">Repeat</keyword>
<evidence type="ECO:0000256" key="11">
    <source>
        <dbReference type="ARBA" id="ARBA00022737"/>
    </source>
</evidence>
<dbReference type="SUPFAM" id="SSF52058">
    <property type="entry name" value="L domain-like"/>
    <property type="match status" value="2"/>
</dbReference>
<dbReference type="Gene3D" id="3.30.200.20">
    <property type="entry name" value="Phosphorylase Kinase, domain 1"/>
    <property type="match status" value="1"/>
</dbReference>
<accession>A0AAF1ALZ6</accession>
<keyword evidence="4" id="KW-1003">Cell membrane</keyword>
<evidence type="ECO:0000256" key="4">
    <source>
        <dbReference type="ARBA" id="ARBA00022475"/>
    </source>
</evidence>
<gene>
    <name evidence="26" type="ORF">DCAR_0104585</name>
</gene>
<evidence type="ECO:0000256" key="10">
    <source>
        <dbReference type="ARBA" id="ARBA00022729"/>
    </source>
</evidence>
<dbReference type="EC" id="2.7.11.1" evidence="3"/>
<dbReference type="Gene3D" id="1.10.510.10">
    <property type="entry name" value="Transferase(Phosphotransferase) domain 1"/>
    <property type="match status" value="1"/>
</dbReference>
<feature type="transmembrane region" description="Helical" evidence="22">
    <location>
        <begin position="582"/>
        <end position="604"/>
    </location>
</feature>
<evidence type="ECO:0000256" key="7">
    <source>
        <dbReference type="ARBA" id="ARBA00022614"/>
    </source>
</evidence>
<evidence type="ECO:0000256" key="23">
    <source>
        <dbReference type="SAM" id="SignalP"/>
    </source>
</evidence>
<keyword evidence="10 23" id="KW-0732">Signal</keyword>
<evidence type="ECO:0000256" key="5">
    <source>
        <dbReference type="ARBA" id="ARBA00022527"/>
    </source>
</evidence>
<feature type="transmembrane region" description="Helical" evidence="22">
    <location>
        <begin position="625"/>
        <end position="646"/>
    </location>
</feature>
<dbReference type="PROSITE" id="PS00107">
    <property type="entry name" value="PROTEIN_KINASE_ATP"/>
    <property type="match status" value="1"/>
</dbReference>
<evidence type="ECO:0000256" key="13">
    <source>
        <dbReference type="ARBA" id="ARBA00022777"/>
    </source>
</evidence>
<evidence type="ECO:0000256" key="20">
    <source>
        <dbReference type="ARBA" id="ARBA00048679"/>
    </source>
</evidence>
<evidence type="ECO:0000256" key="6">
    <source>
        <dbReference type="ARBA" id="ARBA00022553"/>
    </source>
</evidence>
<dbReference type="InterPro" id="IPR011009">
    <property type="entry name" value="Kinase-like_dom_sf"/>
</dbReference>
<name>A0AAF1ALZ6_DAUCS</name>
<comment type="catalytic activity">
    <reaction evidence="20">
        <text>L-seryl-[protein] + ATP = O-phospho-L-seryl-[protein] + ADP + H(+)</text>
        <dbReference type="Rhea" id="RHEA:17989"/>
        <dbReference type="Rhea" id="RHEA-COMP:9863"/>
        <dbReference type="Rhea" id="RHEA-COMP:11604"/>
        <dbReference type="ChEBI" id="CHEBI:15378"/>
        <dbReference type="ChEBI" id="CHEBI:29999"/>
        <dbReference type="ChEBI" id="CHEBI:30616"/>
        <dbReference type="ChEBI" id="CHEBI:83421"/>
        <dbReference type="ChEBI" id="CHEBI:456216"/>
        <dbReference type="EC" id="2.7.11.1"/>
    </reaction>
</comment>
<dbReference type="Proteomes" id="UP000077755">
    <property type="component" value="Chromosome 1"/>
</dbReference>
<feature type="chain" id="PRO_5041979286" description="non-specific serine/threonine protein kinase" evidence="23">
    <location>
        <begin position="25"/>
        <end position="993"/>
    </location>
</feature>
<evidence type="ECO:0000256" key="8">
    <source>
        <dbReference type="ARBA" id="ARBA00022679"/>
    </source>
</evidence>
<keyword evidence="17" id="KW-0675">Receptor</keyword>
<keyword evidence="14 21" id="KW-0067">ATP-binding</keyword>
<reference evidence="26" key="2">
    <citation type="submission" date="2022-03" db="EMBL/GenBank/DDBJ databases">
        <title>Draft title - Genomic analysis of global carrot germplasm unveils the trajectory of domestication and the origin of high carotenoid orange carrot.</title>
        <authorList>
            <person name="Iorizzo M."/>
            <person name="Ellison S."/>
            <person name="Senalik D."/>
            <person name="Macko-Podgorni A."/>
            <person name="Grzebelus D."/>
            <person name="Bostan H."/>
            <person name="Rolling W."/>
            <person name="Curaba J."/>
            <person name="Simon P."/>
        </authorList>
    </citation>
    <scope>NUCLEOTIDE SEQUENCE</scope>
    <source>
        <tissue evidence="26">Leaf</tissue>
    </source>
</reference>
<comment type="catalytic activity">
    <reaction evidence="19">
        <text>L-threonyl-[protein] + ATP = O-phospho-L-threonyl-[protein] + ADP + H(+)</text>
        <dbReference type="Rhea" id="RHEA:46608"/>
        <dbReference type="Rhea" id="RHEA-COMP:11060"/>
        <dbReference type="Rhea" id="RHEA-COMP:11605"/>
        <dbReference type="ChEBI" id="CHEBI:15378"/>
        <dbReference type="ChEBI" id="CHEBI:30013"/>
        <dbReference type="ChEBI" id="CHEBI:30616"/>
        <dbReference type="ChEBI" id="CHEBI:61977"/>
        <dbReference type="ChEBI" id="CHEBI:456216"/>
        <dbReference type="EC" id="2.7.11.1"/>
    </reaction>
</comment>
<evidence type="ECO:0000256" key="1">
    <source>
        <dbReference type="ARBA" id="ARBA00004162"/>
    </source>
</evidence>
<proteinExistence type="predicted"/>
<comment type="subcellular location">
    <subcellularLocation>
        <location evidence="1">Cell membrane</location>
        <topology evidence="1">Single-pass membrane protein</topology>
    </subcellularLocation>
    <subcellularLocation>
        <location evidence="2">Membrane</location>
        <topology evidence="2">Single-pass type I membrane protein</topology>
    </subcellularLocation>
</comment>
<dbReference type="FunFam" id="1.10.510.10:FF:000358">
    <property type="entry name" value="Putative leucine-rich repeat receptor-like serine/threonine-protein kinase"/>
    <property type="match status" value="1"/>
</dbReference>
<dbReference type="AlphaFoldDB" id="A0AAF1ALZ6"/>
<keyword evidence="6" id="KW-0597">Phosphoprotein</keyword>
<keyword evidence="7" id="KW-0433">Leucine-rich repeat</keyword>
<dbReference type="InterPro" id="IPR001245">
    <property type="entry name" value="Ser-Thr/Tyr_kinase_cat_dom"/>
</dbReference>
<keyword evidence="5" id="KW-0723">Serine/threonine-protein kinase</keyword>
<feature type="domain" description="Serine-threonine/tyrosine-protein kinase catalytic" evidence="24">
    <location>
        <begin position="685"/>
        <end position="919"/>
    </location>
</feature>
<dbReference type="FunFam" id="3.30.200.20:FF:000432">
    <property type="entry name" value="LRR receptor-like serine/threonine-protein kinase EFR"/>
    <property type="match status" value="1"/>
</dbReference>
<keyword evidence="12 21" id="KW-0547">Nucleotide-binding</keyword>
<dbReference type="GO" id="GO:0004674">
    <property type="term" value="F:protein serine/threonine kinase activity"/>
    <property type="evidence" value="ECO:0007669"/>
    <property type="project" value="UniProtKB-KW"/>
</dbReference>
<dbReference type="SUPFAM" id="SSF56112">
    <property type="entry name" value="Protein kinase-like (PK-like)"/>
    <property type="match status" value="1"/>
</dbReference>
<dbReference type="InterPro" id="IPR013210">
    <property type="entry name" value="LRR_N_plant-typ"/>
</dbReference>
<evidence type="ECO:0000256" key="16">
    <source>
        <dbReference type="ARBA" id="ARBA00023136"/>
    </source>
</evidence>
<evidence type="ECO:0000256" key="22">
    <source>
        <dbReference type="SAM" id="Phobius"/>
    </source>
</evidence>
<dbReference type="FunFam" id="3.80.10.10:FF:000288">
    <property type="entry name" value="LRR receptor-like serine/threonine-protein kinase EFR"/>
    <property type="match status" value="1"/>
</dbReference>
<dbReference type="Gene3D" id="3.80.10.10">
    <property type="entry name" value="Ribonuclease Inhibitor"/>
    <property type="match status" value="2"/>
</dbReference>
<sequence length="993" mass="109418">MILSFLRSIIPLILILASISNVYAFLNNITDHQALLSVKASITAESLGVLRSWNDSIHFCSWNGITCSRRRQRVTTLNLSFQHLVGTLSPHIGNLSFLRRIDLYQNNFHGSVPTEISRLFRLQHLNLGSNSFEGGFPTNLSHCVDIRYINMYANHLQGKIPTKFASWHKLDFFALSTNHFIGSIPPSIGNTSSLRVLYLDHNYLAGGIPLEVAHLAKLGDLDLSVNLLSGMVPLPLFNISSLHKFYIGENRFLGPLPPSMANASNLVIFDIAANNITGPVPNNFGSLRNLKWLNLGFNPLGVNQQPNDLGFINSLVNCTSLCYLNINGNGLTGDLPSSIVNLSITMTELHMYGNHIYGKIPSEIVKLVNMTVLELAYNFLTGSIPDSIGELPNLGKLDLGSNNISGAIPTSISNITQLVALNLESNMLQGSIPTGLLNISTLEVLSLGDNNLGGVITEEIVGNSSQCVFLYLNQNFFSGPLPSNIGRLKHLVQLNVSNNKLTGDIPATLGDCVMLEELYMQGNLFEGEIPLSLKSLKSLALLDLSNNNVSGSIPGFIKGFHLIKFLNLSHNTLEGEVPKDGLFSNMSAFSVLGNSLLCGGIQALDLPRCQVKISRNKRKTFSLRIILLLVLLPLGSLFVCLAFIFYQYRKSKKMNGSVAVLHDQQFPRLSYQDLLLATNEFSPGNLIGEGKYGSVYKGLLESPTRTVAVKVLNVEVRGASKSFLAECETLRNIRHRNLIKIMTACSSTDFKGNDFKALVFEFLINGSLDNWLHPGPYQENERNLTLLQRLDISIDIAMGVDYLHHHSHTSIIHCVIKPSNILLDEEFVARVSDIGLARFSFFNTSNINQAQSSSTGVRGTVGYVPPEYGMGAEISVEGDVYSYGIFLLEMFTGKRPTCSSALLDNNNNLHDYVRNALPQRVMNIVDPWIIIDEEDHGLTTNHSYSKAILEACLTSIFQVGILCSVEMPKERIDIGIAIKQLHAARDKLLQHSH</sequence>
<reference evidence="26" key="1">
    <citation type="journal article" date="2016" name="Nat. Genet.">
        <title>A high-quality carrot genome assembly provides new insights into carotenoid accumulation and asterid genome evolution.</title>
        <authorList>
            <person name="Iorizzo M."/>
            <person name="Ellison S."/>
            <person name="Senalik D."/>
            <person name="Zeng P."/>
            <person name="Satapoomin P."/>
            <person name="Huang J."/>
            <person name="Bowman M."/>
            <person name="Iovene M."/>
            <person name="Sanseverino W."/>
            <person name="Cavagnaro P."/>
            <person name="Yildiz M."/>
            <person name="Macko-Podgorni A."/>
            <person name="Moranska E."/>
            <person name="Grzebelus E."/>
            <person name="Grzebelus D."/>
            <person name="Ashrafi H."/>
            <person name="Zheng Z."/>
            <person name="Cheng S."/>
            <person name="Spooner D."/>
            <person name="Van Deynze A."/>
            <person name="Simon P."/>
        </authorList>
    </citation>
    <scope>NUCLEOTIDE SEQUENCE</scope>
    <source>
        <tissue evidence="26">Leaf</tissue>
    </source>
</reference>
<evidence type="ECO:0000256" key="3">
    <source>
        <dbReference type="ARBA" id="ARBA00012513"/>
    </source>
</evidence>
<evidence type="ECO:0000256" key="9">
    <source>
        <dbReference type="ARBA" id="ARBA00022692"/>
    </source>
</evidence>
<feature type="domain" description="Leucine-rich repeat-containing N-terminal plant-type" evidence="25">
    <location>
        <begin position="30"/>
        <end position="68"/>
    </location>
</feature>
<keyword evidence="27" id="KW-1185">Reference proteome</keyword>
<feature type="signal peptide" evidence="23">
    <location>
        <begin position="1"/>
        <end position="24"/>
    </location>
</feature>
<keyword evidence="8" id="KW-0808">Transferase</keyword>
<keyword evidence="15 22" id="KW-1133">Transmembrane helix</keyword>
<dbReference type="PANTHER" id="PTHR27008:SF499">
    <property type="entry name" value="OS06G0581500 PROTEIN"/>
    <property type="match status" value="1"/>
</dbReference>
<dbReference type="Pfam" id="PF08263">
    <property type="entry name" value="LRRNT_2"/>
    <property type="match status" value="1"/>
</dbReference>
<evidence type="ECO:0000256" key="15">
    <source>
        <dbReference type="ARBA" id="ARBA00022989"/>
    </source>
</evidence>
<evidence type="ECO:0000256" key="18">
    <source>
        <dbReference type="ARBA" id="ARBA00023180"/>
    </source>
</evidence>
<dbReference type="GO" id="GO:0005886">
    <property type="term" value="C:plasma membrane"/>
    <property type="evidence" value="ECO:0007669"/>
    <property type="project" value="UniProtKB-SubCell"/>
</dbReference>
<keyword evidence="18" id="KW-0325">Glycoprotein</keyword>
<keyword evidence="9 22" id="KW-0812">Transmembrane</keyword>
<evidence type="ECO:0000256" key="19">
    <source>
        <dbReference type="ARBA" id="ARBA00047899"/>
    </source>
</evidence>
<protein>
    <recommendedName>
        <fullName evidence="3">non-specific serine/threonine protein kinase</fullName>
        <ecNumber evidence="3">2.7.11.1</ecNumber>
    </recommendedName>
</protein>